<feature type="binding site" evidence="11">
    <location>
        <begin position="7"/>
        <end position="14"/>
    </location>
    <ligand>
        <name>ATP</name>
        <dbReference type="ChEBI" id="CHEBI:30616"/>
    </ligand>
</feature>
<dbReference type="SUPFAM" id="SSF52540">
    <property type="entry name" value="P-loop containing nucleoside triphosphate hydrolases"/>
    <property type="match status" value="1"/>
</dbReference>
<evidence type="ECO:0000313" key="14">
    <source>
        <dbReference type="Proteomes" id="UP000215452"/>
    </source>
</evidence>
<name>A0A223MA76_MESHO</name>
<dbReference type="HAMAP" id="MF_00165">
    <property type="entry name" value="Thymidylate_kinase"/>
    <property type="match status" value="1"/>
</dbReference>
<sequence>MFISFEGIDASGKSTVMDLFAKYLKIKFPEREIVTTFEPGGKNLKEALLIREFLLSKNNQISPYVEMLLFATARRIHLERLIWPALKAGKIVLCDRYIDSSIAYQGFGNGLDIDLVTSLNSLISENTFPDLTIFLDIKISKAFERMGIFRDHNRDRLENKGVEFYERVINGYEFLTKKNKNFFKIDGNGTYDEVLDLIIDFFEKYYASWPK</sequence>
<evidence type="ECO:0000256" key="7">
    <source>
        <dbReference type="ARBA" id="ARBA00022777"/>
    </source>
</evidence>
<evidence type="ECO:0000256" key="3">
    <source>
        <dbReference type="ARBA" id="ARBA00017144"/>
    </source>
</evidence>
<dbReference type="GO" id="GO:0004798">
    <property type="term" value="F:dTMP kinase activity"/>
    <property type="evidence" value="ECO:0007669"/>
    <property type="project" value="UniProtKB-UniRule"/>
</dbReference>
<dbReference type="NCBIfam" id="TIGR00041">
    <property type="entry name" value="DTMP_kinase"/>
    <property type="match status" value="1"/>
</dbReference>
<proteinExistence type="inferred from homology"/>
<dbReference type="Gene3D" id="3.40.50.300">
    <property type="entry name" value="P-loop containing nucleotide triphosphate hydrolases"/>
    <property type="match status" value="1"/>
</dbReference>
<evidence type="ECO:0000256" key="11">
    <source>
        <dbReference type="HAMAP-Rule" id="MF_00165"/>
    </source>
</evidence>
<dbReference type="GO" id="GO:0005524">
    <property type="term" value="F:ATP binding"/>
    <property type="evidence" value="ECO:0007669"/>
    <property type="project" value="UniProtKB-UniRule"/>
</dbReference>
<dbReference type="CDD" id="cd01672">
    <property type="entry name" value="TMPK"/>
    <property type="match status" value="1"/>
</dbReference>
<keyword evidence="5 11" id="KW-0545">Nucleotide biosynthesis</keyword>
<evidence type="ECO:0000256" key="9">
    <source>
        <dbReference type="ARBA" id="ARBA00048743"/>
    </source>
</evidence>
<dbReference type="GO" id="GO:0006233">
    <property type="term" value="P:dTDP biosynthetic process"/>
    <property type="evidence" value="ECO:0007669"/>
    <property type="project" value="InterPro"/>
</dbReference>
<evidence type="ECO:0000256" key="4">
    <source>
        <dbReference type="ARBA" id="ARBA00022679"/>
    </source>
</evidence>
<feature type="domain" description="Thymidylate kinase-like" evidence="12">
    <location>
        <begin position="5"/>
        <end position="198"/>
    </location>
</feature>
<evidence type="ECO:0000313" key="13">
    <source>
        <dbReference type="EMBL" id="ASU14423.1"/>
    </source>
</evidence>
<comment type="function">
    <text evidence="10 11">Phosphorylation of dTMP to form dTDP in both de novo and salvage pathways of dTTP synthesis.</text>
</comment>
<dbReference type="InterPro" id="IPR027417">
    <property type="entry name" value="P-loop_NTPase"/>
</dbReference>
<dbReference type="InterPro" id="IPR039430">
    <property type="entry name" value="Thymidylate_kin-like_dom"/>
</dbReference>
<evidence type="ECO:0000256" key="10">
    <source>
        <dbReference type="ARBA" id="ARBA00057735"/>
    </source>
</evidence>
<dbReference type="PANTHER" id="PTHR10344">
    <property type="entry name" value="THYMIDYLATE KINASE"/>
    <property type="match status" value="1"/>
</dbReference>
<evidence type="ECO:0000259" key="12">
    <source>
        <dbReference type="Pfam" id="PF02223"/>
    </source>
</evidence>
<protein>
    <recommendedName>
        <fullName evidence="3 11">Thymidylate kinase</fullName>
        <ecNumber evidence="2 11">2.7.4.9</ecNumber>
    </recommendedName>
    <alternativeName>
        <fullName evidence="11">dTMP kinase</fullName>
    </alternativeName>
</protein>
<dbReference type="GO" id="GO:0006227">
    <property type="term" value="P:dUDP biosynthetic process"/>
    <property type="evidence" value="ECO:0007669"/>
    <property type="project" value="TreeGrafter"/>
</dbReference>
<keyword evidence="4 11" id="KW-0808">Transferase</keyword>
<evidence type="ECO:0000256" key="2">
    <source>
        <dbReference type="ARBA" id="ARBA00012980"/>
    </source>
</evidence>
<comment type="similarity">
    <text evidence="1 11">Belongs to the thymidylate kinase family.</text>
</comment>
<dbReference type="GO" id="GO:0005829">
    <property type="term" value="C:cytosol"/>
    <property type="evidence" value="ECO:0007669"/>
    <property type="project" value="TreeGrafter"/>
</dbReference>
<dbReference type="InterPro" id="IPR018094">
    <property type="entry name" value="Thymidylate_kinase"/>
</dbReference>
<evidence type="ECO:0000256" key="6">
    <source>
        <dbReference type="ARBA" id="ARBA00022741"/>
    </source>
</evidence>
<organism evidence="13 14">
    <name type="scientific">Mesomycoplasma hyopneumoniae</name>
    <name type="common">Mycoplasma hyopneumoniae</name>
    <dbReference type="NCBI Taxonomy" id="2099"/>
    <lineage>
        <taxon>Bacteria</taxon>
        <taxon>Bacillati</taxon>
        <taxon>Mycoplasmatota</taxon>
        <taxon>Mycoplasmoidales</taxon>
        <taxon>Metamycoplasmataceae</taxon>
        <taxon>Mesomycoplasma</taxon>
    </lineage>
</organism>
<evidence type="ECO:0000256" key="8">
    <source>
        <dbReference type="ARBA" id="ARBA00022840"/>
    </source>
</evidence>
<dbReference type="EMBL" id="CP022714">
    <property type="protein sequence ID" value="ASU14423.1"/>
    <property type="molecule type" value="Genomic_DNA"/>
</dbReference>
<dbReference type="FunFam" id="3.40.50.300:FF:000225">
    <property type="entry name" value="Thymidylate kinase"/>
    <property type="match status" value="1"/>
</dbReference>
<dbReference type="Proteomes" id="UP000215452">
    <property type="component" value="Chromosome"/>
</dbReference>
<keyword evidence="8 11" id="KW-0067">ATP-binding</keyword>
<gene>
    <name evidence="11 13" type="primary">tmk</name>
    <name evidence="13" type="ORF">CIB43_00527</name>
</gene>
<evidence type="ECO:0000256" key="1">
    <source>
        <dbReference type="ARBA" id="ARBA00009776"/>
    </source>
</evidence>
<evidence type="ECO:0000256" key="5">
    <source>
        <dbReference type="ARBA" id="ARBA00022727"/>
    </source>
</evidence>
<dbReference type="PANTHER" id="PTHR10344:SF4">
    <property type="entry name" value="UMP-CMP KINASE 2, MITOCHONDRIAL"/>
    <property type="match status" value="1"/>
</dbReference>
<reference evidence="13 14" key="1">
    <citation type="submission" date="2017-08" db="EMBL/GenBank/DDBJ databases">
        <title>The complete genome sequence of a Mycoplasma hyopneumoniae isolate in Korea.</title>
        <authorList>
            <person name="Han J."/>
            <person name="Lee N."/>
        </authorList>
    </citation>
    <scope>NUCLEOTIDE SEQUENCE [LARGE SCALE GENOMIC DNA]</scope>
    <source>
        <strain evidence="13 14">KM014</strain>
    </source>
</reference>
<keyword evidence="7 11" id="KW-0418">Kinase</keyword>
<accession>A0A223MA76</accession>
<dbReference type="AlphaFoldDB" id="A0A223MA76"/>
<comment type="catalytic activity">
    <reaction evidence="9 11">
        <text>dTMP + ATP = dTDP + ADP</text>
        <dbReference type="Rhea" id="RHEA:13517"/>
        <dbReference type="ChEBI" id="CHEBI:30616"/>
        <dbReference type="ChEBI" id="CHEBI:58369"/>
        <dbReference type="ChEBI" id="CHEBI:63528"/>
        <dbReference type="ChEBI" id="CHEBI:456216"/>
        <dbReference type="EC" id="2.7.4.9"/>
    </reaction>
</comment>
<dbReference type="PROSITE" id="PS01331">
    <property type="entry name" value="THYMIDYLATE_KINASE"/>
    <property type="match status" value="1"/>
</dbReference>
<dbReference type="EC" id="2.7.4.9" evidence="2 11"/>
<dbReference type="GO" id="GO:0006235">
    <property type="term" value="P:dTTP biosynthetic process"/>
    <property type="evidence" value="ECO:0007669"/>
    <property type="project" value="UniProtKB-UniRule"/>
</dbReference>
<keyword evidence="6 11" id="KW-0547">Nucleotide-binding</keyword>
<dbReference type="InterPro" id="IPR018095">
    <property type="entry name" value="Thymidylate_kin_CS"/>
</dbReference>
<dbReference type="Pfam" id="PF02223">
    <property type="entry name" value="Thymidylate_kin"/>
    <property type="match status" value="1"/>
</dbReference>